<dbReference type="PANTHER" id="PTHR31793:SF37">
    <property type="entry name" value="ACYL-COA THIOESTER HYDROLASE YBGC"/>
    <property type="match status" value="1"/>
</dbReference>
<dbReference type="InterPro" id="IPR029069">
    <property type="entry name" value="HotDog_dom_sf"/>
</dbReference>
<dbReference type="SUPFAM" id="SSF54637">
    <property type="entry name" value="Thioesterase/thiol ester dehydrase-isomerase"/>
    <property type="match status" value="1"/>
</dbReference>
<dbReference type="Pfam" id="PF13279">
    <property type="entry name" value="4HBT_2"/>
    <property type="match status" value="1"/>
</dbReference>
<keyword evidence="3" id="KW-1185">Reference proteome</keyword>
<dbReference type="PANTHER" id="PTHR31793">
    <property type="entry name" value="4-HYDROXYBENZOYL-COA THIOESTERASE FAMILY MEMBER"/>
    <property type="match status" value="1"/>
</dbReference>
<reference evidence="3" key="1">
    <citation type="journal article" date="2019" name="Int. J. Syst. Evol. Microbiol.">
        <title>The Global Catalogue of Microorganisms (GCM) 10K type strain sequencing project: providing services to taxonomists for standard genome sequencing and annotation.</title>
        <authorList>
            <consortium name="The Broad Institute Genomics Platform"/>
            <consortium name="The Broad Institute Genome Sequencing Center for Infectious Disease"/>
            <person name="Wu L."/>
            <person name="Ma J."/>
        </authorList>
    </citation>
    <scope>NUCLEOTIDE SEQUENCE [LARGE SCALE GENOMIC DNA]</scope>
    <source>
        <strain evidence="3">CCUG 54356</strain>
    </source>
</reference>
<protein>
    <submittedName>
        <fullName evidence="2">Acyl-CoA thioesterase</fullName>
        <ecNumber evidence="2">3.1.2.-</ecNumber>
    </submittedName>
</protein>
<dbReference type="RefSeq" id="WP_230437187.1">
    <property type="nucleotide sequence ID" value="NZ_CP087715.1"/>
</dbReference>
<dbReference type="Proteomes" id="UP001597264">
    <property type="component" value="Unassembled WGS sequence"/>
</dbReference>
<sequence>MQWDLPQPYQYKVQVQAEHVDGLHHANNAEYVRWCERAAWAHSLDLGLDVTNYQSMDRGMAIRHAEYDYILAARERDELQIGTWLTKVDGRLNMTRTFQIFRASDKALILRATWQMVCIELSTGKPKRMPQTFKDIYCPAVVEGSSDPAHG</sequence>
<dbReference type="CDD" id="cd00586">
    <property type="entry name" value="4HBT"/>
    <property type="match status" value="1"/>
</dbReference>
<dbReference type="EMBL" id="JBHTLR010000008">
    <property type="protein sequence ID" value="MFD1217012.1"/>
    <property type="molecule type" value="Genomic_DNA"/>
</dbReference>
<proteinExistence type="predicted"/>
<dbReference type="Gene3D" id="3.10.129.10">
    <property type="entry name" value="Hotdog Thioesterase"/>
    <property type="match status" value="1"/>
</dbReference>
<accession>A0ABW3U8L8</accession>
<comment type="caution">
    <text evidence="2">The sequence shown here is derived from an EMBL/GenBank/DDBJ whole genome shotgun (WGS) entry which is preliminary data.</text>
</comment>
<dbReference type="GO" id="GO:0016787">
    <property type="term" value="F:hydrolase activity"/>
    <property type="evidence" value="ECO:0007669"/>
    <property type="project" value="UniProtKB-KW"/>
</dbReference>
<evidence type="ECO:0000313" key="3">
    <source>
        <dbReference type="Proteomes" id="UP001597264"/>
    </source>
</evidence>
<name>A0ABW3U8L8_9GAMM</name>
<evidence type="ECO:0000313" key="2">
    <source>
        <dbReference type="EMBL" id="MFD1217012.1"/>
    </source>
</evidence>
<organism evidence="2 3">
    <name type="scientific">Microbulbifer celer</name>
    <dbReference type="NCBI Taxonomy" id="435905"/>
    <lineage>
        <taxon>Bacteria</taxon>
        <taxon>Pseudomonadati</taxon>
        <taxon>Pseudomonadota</taxon>
        <taxon>Gammaproteobacteria</taxon>
        <taxon>Cellvibrionales</taxon>
        <taxon>Microbulbiferaceae</taxon>
        <taxon>Microbulbifer</taxon>
    </lineage>
</organism>
<evidence type="ECO:0000256" key="1">
    <source>
        <dbReference type="ARBA" id="ARBA00022801"/>
    </source>
</evidence>
<dbReference type="InterPro" id="IPR050563">
    <property type="entry name" value="4-hydroxybenzoyl-CoA_TE"/>
</dbReference>
<gene>
    <name evidence="2" type="ORF">ACFQ2X_10395</name>
</gene>
<dbReference type="EC" id="3.1.2.-" evidence="2"/>
<keyword evidence="1 2" id="KW-0378">Hydrolase</keyword>